<dbReference type="NCBIfam" id="NF004937">
    <property type="entry name" value="PRK06290.1"/>
    <property type="match status" value="1"/>
</dbReference>
<dbReference type="InterPro" id="IPR004839">
    <property type="entry name" value="Aminotransferase_I/II_large"/>
</dbReference>
<dbReference type="SUPFAM" id="SSF53383">
    <property type="entry name" value="PLP-dependent transferases"/>
    <property type="match status" value="1"/>
</dbReference>
<evidence type="ECO:0000256" key="2">
    <source>
        <dbReference type="ARBA" id="ARBA00022576"/>
    </source>
</evidence>
<evidence type="ECO:0000313" key="5">
    <source>
        <dbReference type="EMBL" id="EMI57602.1"/>
    </source>
</evidence>
<name>M5U815_9BACT</name>
<dbReference type="GO" id="GO:0030170">
    <property type="term" value="F:pyridoxal phosphate binding"/>
    <property type="evidence" value="ECO:0007669"/>
    <property type="project" value="InterPro"/>
</dbReference>
<dbReference type="OrthoDB" id="231967at2"/>
<sequence>MSTAPAESQTSSTDPYFQSLFAERIGGANYGKGTEIYKFEKIKRAKRKALADHPDRQLLDFGIGENDSMADQSIRDTMQREINLVENRGYADNGVAEYKEAAARFMKRHFGVELDAATQVNHCIGSKPAYAMLPACFINPGDITMMTVPGYPVAGTHTRYYGGDVYKLPLLAENNFLPDLDAIPDDIYRRTKLMVLNYPNSPTGGTAPTEFFEKVVKLAKEKEFVVVNDAAHVMLTFDGKPKSFLETPGALDVGVEVHSMSKGYDMIGWRMGFVAGHPLIVQAFADVKDNSDSGQFIATQKAAAAALDDDSIPERIRAKYRRRMEKLVKVLKDAGFEAEVPGGTYFLYTKSPTHSASGETFAAAEDATRFLIEQFGIVTVPWDDAGAFLRFSVTYMAEDEAAEDALMAETASRLAGAGLQWKS</sequence>
<dbReference type="InterPro" id="IPR015421">
    <property type="entry name" value="PyrdxlP-dep_Trfase_major"/>
</dbReference>
<dbReference type="PATRIC" id="fig|1263870.3.peg.1035"/>
<keyword evidence="2 5" id="KW-0032">Aminotransferase</keyword>
<dbReference type="GO" id="GO:0008483">
    <property type="term" value="F:transaminase activity"/>
    <property type="evidence" value="ECO:0007669"/>
    <property type="project" value="UniProtKB-KW"/>
</dbReference>
<feature type="domain" description="Aminotransferase class I/classII large" evidence="4">
    <location>
        <begin position="57"/>
        <end position="398"/>
    </location>
</feature>
<dbReference type="Pfam" id="PF00155">
    <property type="entry name" value="Aminotran_1_2"/>
    <property type="match status" value="1"/>
</dbReference>
<comment type="cofactor">
    <cofactor evidence="1">
        <name>pyridoxal 5'-phosphate</name>
        <dbReference type="ChEBI" id="CHEBI:597326"/>
    </cofactor>
</comment>
<reference evidence="5 6" key="1">
    <citation type="journal article" date="2013" name="Mar. Genomics">
        <title>Expression of sulfatases in Rhodopirellula baltica and the diversity of sulfatases in the genus Rhodopirellula.</title>
        <authorList>
            <person name="Wegner C.E."/>
            <person name="Richter-Heitmann T."/>
            <person name="Klindworth A."/>
            <person name="Klockow C."/>
            <person name="Richter M."/>
            <person name="Achstetter T."/>
            <person name="Glockner F.O."/>
            <person name="Harder J."/>
        </authorList>
    </citation>
    <scope>NUCLEOTIDE SEQUENCE [LARGE SCALE GENOMIC DNA]</scope>
    <source>
        <strain evidence="5 6">SM41</strain>
    </source>
</reference>
<comment type="caution">
    <text evidence="5">The sequence shown here is derived from an EMBL/GenBank/DDBJ whole genome shotgun (WGS) entry which is preliminary data.</text>
</comment>
<dbReference type="RefSeq" id="WP_008674926.1">
    <property type="nucleotide sequence ID" value="NZ_ANOH01000077.1"/>
</dbReference>
<dbReference type="InterPro" id="IPR050881">
    <property type="entry name" value="LL-DAP_aminotransferase"/>
</dbReference>
<organism evidence="5 6">
    <name type="scientific">Rhodopirellula sallentina SM41</name>
    <dbReference type="NCBI Taxonomy" id="1263870"/>
    <lineage>
        <taxon>Bacteria</taxon>
        <taxon>Pseudomonadati</taxon>
        <taxon>Planctomycetota</taxon>
        <taxon>Planctomycetia</taxon>
        <taxon>Pirellulales</taxon>
        <taxon>Pirellulaceae</taxon>
        <taxon>Rhodopirellula</taxon>
    </lineage>
</organism>
<evidence type="ECO:0000313" key="6">
    <source>
        <dbReference type="Proteomes" id="UP000011885"/>
    </source>
</evidence>
<dbReference type="PANTHER" id="PTHR42832:SF3">
    <property type="entry name" value="L-GLUTAMINE--4-(METHYLSULFANYL)-2-OXOBUTANOATE AMINOTRANSFERASE"/>
    <property type="match status" value="1"/>
</dbReference>
<keyword evidence="6" id="KW-1185">Reference proteome</keyword>
<dbReference type="CDD" id="cd00609">
    <property type="entry name" value="AAT_like"/>
    <property type="match status" value="1"/>
</dbReference>
<evidence type="ECO:0000256" key="3">
    <source>
        <dbReference type="ARBA" id="ARBA00022679"/>
    </source>
</evidence>
<dbReference type="Proteomes" id="UP000011885">
    <property type="component" value="Unassembled WGS sequence"/>
</dbReference>
<keyword evidence="3 5" id="KW-0808">Transferase</keyword>
<accession>M5U815</accession>
<gene>
    <name evidence="5" type="ORF">RSSM_00948</name>
</gene>
<protein>
    <submittedName>
        <fullName evidence="5">Aspartate aminotransferase</fullName>
    </submittedName>
</protein>
<dbReference type="InterPro" id="IPR015422">
    <property type="entry name" value="PyrdxlP-dep_Trfase_small"/>
</dbReference>
<dbReference type="AlphaFoldDB" id="M5U815"/>
<evidence type="ECO:0000259" key="4">
    <source>
        <dbReference type="Pfam" id="PF00155"/>
    </source>
</evidence>
<evidence type="ECO:0000256" key="1">
    <source>
        <dbReference type="ARBA" id="ARBA00001933"/>
    </source>
</evidence>
<proteinExistence type="predicted"/>
<dbReference type="PANTHER" id="PTHR42832">
    <property type="entry name" value="AMINO ACID AMINOTRANSFERASE"/>
    <property type="match status" value="1"/>
</dbReference>
<dbReference type="EMBL" id="ANOH01000077">
    <property type="protein sequence ID" value="EMI57602.1"/>
    <property type="molecule type" value="Genomic_DNA"/>
</dbReference>
<dbReference type="Gene3D" id="3.90.1150.10">
    <property type="entry name" value="Aspartate Aminotransferase, domain 1"/>
    <property type="match status" value="1"/>
</dbReference>
<dbReference type="InterPro" id="IPR015424">
    <property type="entry name" value="PyrdxlP-dep_Trfase"/>
</dbReference>
<dbReference type="Gene3D" id="3.40.640.10">
    <property type="entry name" value="Type I PLP-dependent aspartate aminotransferase-like (Major domain)"/>
    <property type="match status" value="1"/>
</dbReference>